<protein>
    <submittedName>
        <fullName evidence="1">Unnamed protein product</fullName>
    </submittedName>
</protein>
<name>A0ACB5U349_AMBMO</name>
<reference evidence="1" key="1">
    <citation type="submission" date="2023-04" db="EMBL/GenBank/DDBJ databases">
        <title>Ambrosiozyma monospora NBRC 10751.</title>
        <authorList>
            <person name="Ichikawa N."/>
            <person name="Sato H."/>
            <person name="Tonouchi N."/>
        </authorList>
    </citation>
    <scope>NUCLEOTIDE SEQUENCE</scope>
    <source>
        <strain evidence="1">NBRC 10751</strain>
    </source>
</reference>
<accession>A0ACB5U349</accession>
<evidence type="ECO:0000313" key="1">
    <source>
        <dbReference type="EMBL" id="GMF00982.1"/>
    </source>
</evidence>
<dbReference type="EMBL" id="BSXS01011648">
    <property type="protein sequence ID" value="GMF00982.1"/>
    <property type="molecule type" value="Genomic_DNA"/>
</dbReference>
<keyword evidence="2" id="KW-1185">Reference proteome</keyword>
<evidence type="ECO:0000313" key="2">
    <source>
        <dbReference type="Proteomes" id="UP001165064"/>
    </source>
</evidence>
<gene>
    <name evidence="1" type="ORF">Amon02_001113300</name>
</gene>
<proteinExistence type="predicted"/>
<comment type="caution">
    <text evidence="1">The sequence shown here is derived from an EMBL/GenBank/DDBJ whole genome shotgun (WGS) entry which is preliminary data.</text>
</comment>
<organism evidence="1 2">
    <name type="scientific">Ambrosiozyma monospora</name>
    <name type="common">Yeast</name>
    <name type="synonym">Endomycopsis monosporus</name>
    <dbReference type="NCBI Taxonomy" id="43982"/>
    <lineage>
        <taxon>Eukaryota</taxon>
        <taxon>Fungi</taxon>
        <taxon>Dikarya</taxon>
        <taxon>Ascomycota</taxon>
        <taxon>Saccharomycotina</taxon>
        <taxon>Pichiomycetes</taxon>
        <taxon>Pichiales</taxon>
        <taxon>Pichiaceae</taxon>
        <taxon>Ambrosiozyma</taxon>
    </lineage>
</organism>
<dbReference type="Proteomes" id="UP001165064">
    <property type="component" value="Unassembled WGS sequence"/>
</dbReference>
<sequence>MKQFKLLFDERRLIQKFTSLNHISLTIRHVSDVRFLESTLESITTDLKKWSDSQNKKKLSLIDHLEETGHEDDVSYAPFVNKLSSFLQKTQYIDIELALFPGYYEPKFPSLCNDLDSFIHSNSSILKTLYSSFRFKDLWRASKWISQSSNLQYVEFGCTEDMINVEPINIYLRAF</sequence>